<evidence type="ECO:0000313" key="10">
    <source>
        <dbReference type="Proteomes" id="UP000482800"/>
    </source>
</evidence>
<dbReference type="PROSITE" id="PS00137">
    <property type="entry name" value="SUBTILASE_HIS"/>
    <property type="match status" value="1"/>
</dbReference>
<keyword evidence="7" id="KW-0732">Signal</keyword>
<name>A0A6V8KIH7_9ACTN</name>
<evidence type="ECO:0000256" key="1">
    <source>
        <dbReference type="ARBA" id="ARBA00011073"/>
    </source>
</evidence>
<dbReference type="PROSITE" id="PS00138">
    <property type="entry name" value="SUBTILASE_SER"/>
    <property type="match status" value="1"/>
</dbReference>
<dbReference type="GO" id="GO:0006508">
    <property type="term" value="P:proteolysis"/>
    <property type="evidence" value="ECO:0007669"/>
    <property type="project" value="UniProtKB-KW"/>
</dbReference>
<dbReference type="InterPro" id="IPR023827">
    <property type="entry name" value="Peptidase_S8_Asp-AS"/>
</dbReference>
<dbReference type="PANTHER" id="PTHR43806:SF11">
    <property type="entry name" value="CEREVISIN-RELATED"/>
    <property type="match status" value="1"/>
</dbReference>
<protein>
    <recommendedName>
        <fullName evidence="8">Peptidase S8/S53 domain-containing protein</fullName>
    </recommendedName>
</protein>
<dbReference type="InterPro" id="IPR036852">
    <property type="entry name" value="Peptidase_S8/S53_dom_sf"/>
</dbReference>
<keyword evidence="10" id="KW-1185">Reference proteome</keyword>
<dbReference type="SUPFAM" id="SSF52743">
    <property type="entry name" value="Subtilisin-like"/>
    <property type="match status" value="1"/>
</dbReference>
<keyword evidence="2 5" id="KW-0645">Protease</keyword>
<dbReference type="InterPro" id="IPR000209">
    <property type="entry name" value="Peptidase_S8/S53_dom"/>
</dbReference>
<evidence type="ECO:0000313" key="9">
    <source>
        <dbReference type="EMBL" id="GFJ82208.1"/>
    </source>
</evidence>
<feature type="chain" id="PRO_5028797898" description="Peptidase S8/S53 domain-containing protein" evidence="7">
    <location>
        <begin position="29"/>
        <end position="773"/>
    </location>
</feature>
<sequence length="773" mass="79264">MPGVPSRWLALFVIAALAAGLAPATASAAPPPAAAAGESVRVIVGLRADFDPSSLRQQATRASAQERIATAAAAVETELRGVPHTIHHRYDSLPYLALTAPSGAIDALRKAGRITSVQRDEAERVALSDSTRIIGAQEATAHGFDGTGRVIAVLDTGVERTHPFLSGRVVEEACFSGNSNCPNGSTSQTGVGAAAPCTYSPSECPHGTHVAGIAAGRRSGSITFDGVAPGASVMPIQVFSRFTGTFDCGPLLAVCAKSFQSDQVAGLNQVINRLLGGVRIAAVNISIGSAATQSTACDSDVRKTAIDSLRAQGVPTVIASGNSGSNTGVSTPACISTAVTVGNTTKADAVASDSNSSQQVDLLAPGSSIVSSVPGGGTATMSGTSMAAPHVAGAMAVYRERFPGTDLSTVLATLHNTGVVITDPDNLVVKRRINISTAMAGYAFVWANQPSSASYTPDTFYQWNSTAATVQIIRQGTGDYMVQLFGLAGTEQAAGLVAGGHVQVTMHGQTTNRCKVGDWFMFSTSELRVRVLCHTTAGAAVDNRFSMLYYNYETVRAVDMGYAWVSASGSAPTLWQANSSAATAVNTVTHTAGSGIYTVLFPGLTDGNGNAQVTAVGGGSEYCKIRSSSVVAAGAQVVVGCHNAAGTLVDAAFDVAYTAGAVPSDGHGAYGTAHLSSSTAWYNLNNRFNTSGGVVQARRTPGTSAGTYEVRLGNQVDFDDTNTIVTAIGTSGTTCGIEFWVASGSDTLVQVSCRSPAGTPINSQFSLLFTTNR</sequence>
<dbReference type="EMBL" id="BLPF01000002">
    <property type="protein sequence ID" value="GFJ82208.1"/>
    <property type="molecule type" value="Genomic_DNA"/>
</dbReference>
<evidence type="ECO:0000256" key="5">
    <source>
        <dbReference type="PROSITE-ProRule" id="PRU01240"/>
    </source>
</evidence>
<dbReference type="Pfam" id="PF00082">
    <property type="entry name" value="Peptidase_S8"/>
    <property type="match status" value="1"/>
</dbReference>
<dbReference type="PROSITE" id="PS51318">
    <property type="entry name" value="TAT"/>
    <property type="match status" value="1"/>
</dbReference>
<feature type="active site" description="Charge relay system" evidence="5">
    <location>
        <position position="155"/>
    </location>
</feature>
<dbReference type="PROSITE" id="PS51892">
    <property type="entry name" value="SUBTILASE"/>
    <property type="match status" value="1"/>
</dbReference>
<comment type="caution">
    <text evidence="9">The sequence shown here is derived from an EMBL/GenBank/DDBJ whole genome shotgun (WGS) entry which is preliminary data.</text>
</comment>
<comment type="similarity">
    <text evidence="1 5 6">Belongs to the peptidase S8 family.</text>
</comment>
<dbReference type="Proteomes" id="UP000482800">
    <property type="component" value="Unassembled WGS sequence"/>
</dbReference>
<dbReference type="PROSITE" id="PS00136">
    <property type="entry name" value="SUBTILASE_ASP"/>
    <property type="match status" value="1"/>
</dbReference>
<evidence type="ECO:0000259" key="8">
    <source>
        <dbReference type="Pfam" id="PF00082"/>
    </source>
</evidence>
<organism evidence="9 10">
    <name type="scientific">Phytohabitans houttuyneae</name>
    <dbReference type="NCBI Taxonomy" id="1076126"/>
    <lineage>
        <taxon>Bacteria</taxon>
        <taxon>Bacillati</taxon>
        <taxon>Actinomycetota</taxon>
        <taxon>Actinomycetes</taxon>
        <taxon>Micromonosporales</taxon>
        <taxon>Micromonosporaceae</taxon>
    </lineage>
</organism>
<dbReference type="InterPro" id="IPR023828">
    <property type="entry name" value="Peptidase_S8_Ser-AS"/>
</dbReference>
<feature type="active site" description="Charge relay system" evidence="5">
    <location>
        <position position="206"/>
    </location>
</feature>
<proteinExistence type="inferred from homology"/>
<dbReference type="GO" id="GO:0004252">
    <property type="term" value="F:serine-type endopeptidase activity"/>
    <property type="evidence" value="ECO:0007669"/>
    <property type="project" value="UniProtKB-UniRule"/>
</dbReference>
<dbReference type="PRINTS" id="PR00723">
    <property type="entry name" value="SUBTILISIN"/>
</dbReference>
<evidence type="ECO:0000256" key="3">
    <source>
        <dbReference type="ARBA" id="ARBA00022801"/>
    </source>
</evidence>
<evidence type="ECO:0000256" key="6">
    <source>
        <dbReference type="RuleBase" id="RU003355"/>
    </source>
</evidence>
<dbReference type="Gene3D" id="3.40.50.200">
    <property type="entry name" value="Peptidase S8/S53 domain"/>
    <property type="match status" value="1"/>
</dbReference>
<evidence type="ECO:0000256" key="7">
    <source>
        <dbReference type="SAM" id="SignalP"/>
    </source>
</evidence>
<reference evidence="9 10" key="2">
    <citation type="submission" date="2020-03" db="EMBL/GenBank/DDBJ databases">
        <authorList>
            <person name="Ichikawa N."/>
            <person name="Kimura A."/>
            <person name="Kitahashi Y."/>
            <person name="Uohara A."/>
        </authorList>
    </citation>
    <scope>NUCLEOTIDE SEQUENCE [LARGE SCALE GENOMIC DNA]</scope>
    <source>
        <strain evidence="9 10">NBRC 108639</strain>
    </source>
</reference>
<accession>A0A6V8KIH7</accession>
<dbReference type="InterPro" id="IPR006311">
    <property type="entry name" value="TAT_signal"/>
</dbReference>
<keyword evidence="3 5" id="KW-0378">Hydrolase</keyword>
<reference evidence="9 10" key="1">
    <citation type="submission" date="2020-03" db="EMBL/GenBank/DDBJ databases">
        <title>Whole genome shotgun sequence of Phytohabitans houttuyneae NBRC 108639.</title>
        <authorList>
            <person name="Komaki H."/>
            <person name="Tamura T."/>
        </authorList>
    </citation>
    <scope>NUCLEOTIDE SEQUENCE [LARGE SCALE GENOMIC DNA]</scope>
    <source>
        <strain evidence="9 10">NBRC 108639</strain>
    </source>
</reference>
<evidence type="ECO:0000256" key="2">
    <source>
        <dbReference type="ARBA" id="ARBA00022670"/>
    </source>
</evidence>
<dbReference type="PANTHER" id="PTHR43806">
    <property type="entry name" value="PEPTIDASE S8"/>
    <property type="match status" value="1"/>
</dbReference>
<feature type="signal peptide" evidence="7">
    <location>
        <begin position="1"/>
        <end position="28"/>
    </location>
</feature>
<gene>
    <name evidence="9" type="ORF">Phou_063880</name>
</gene>
<dbReference type="InterPro" id="IPR050131">
    <property type="entry name" value="Peptidase_S8_subtilisin-like"/>
</dbReference>
<dbReference type="InterPro" id="IPR015500">
    <property type="entry name" value="Peptidase_S8_subtilisin-rel"/>
</dbReference>
<keyword evidence="4 5" id="KW-0720">Serine protease</keyword>
<dbReference type="InterPro" id="IPR022398">
    <property type="entry name" value="Peptidase_S8_His-AS"/>
</dbReference>
<evidence type="ECO:0000256" key="4">
    <source>
        <dbReference type="ARBA" id="ARBA00022825"/>
    </source>
</evidence>
<dbReference type="AlphaFoldDB" id="A0A6V8KIH7"/>
<feature type="domain" description="Peptidase S8/S53" evidence="8">
    <location>
        <begin position="146"/>
        <end position="418"/>
    </location>
</feature>
<feature type="active site" description="Charge relay system" evidence="5">
    <location>
        <position position="385"/>
    </location>
</feature>